<sequence>MMMKKLFVFIFMTLFLFLAVGAGGCIEDENETYADVNSVSVLADDENVIIYLNVTVHNGQTINEKKAEINVSDDLVQVYLPASEVKTDNSVSSYYETIVLTLSKNKVIPEILYRVSVNGETDEERISFFTYGNNYESFSAGRPDKSSRGIDLQSIFVRKYDGQILLDLNFKNAYNIDSVTKTVSDDVVYIGLPFDELSRPMNRQYTIDITNLTQYETGTFYTVLINEDEEIKSGFVFEENDTLKIYPAGVESIIISSDGTNVLVSSWVSTGTRSAFSIDDEMIEESEKFDENQTYKIYIPAVQKNYEAITLEMALYEKQFSIGKLNEMEDGVYKVRVNGYEASFTVLDHEVWYIRNYGSYY</sequence>
<organism evidence="1 2">
    <name type="scientific">Methanimicrococcus hongohii</name>
    <dbReference type="NCBI Taxonomy" id="3028295"/>
    <lineage>
        <taxon>Archaea</taxon>
        <taxon>Methanobacteriati</taxon>
        <taxon>Methanobacteriota</taxon>
        <taxon>Stenosarchaea group</taxon>
        <taxon>Methanomicrobia</taxon>
        <taxon>Methanosarcinales</taxon>
        <taxon>Methanosarcinaceae</taxon>
        <taxon>Methanimicrococcus</taxon>
    </lineage>
</organism>
<dbReference type="Proteomes" id="UP001302978">
    <property type="component" value="Chromosome"/>
</dbReference>
<dbReference type="PROSITE" id="PS51257">
    <property type="entry name" value="PROKAR_LIPOPROTEIN"/>
    <property type="match status" value="1"/>
</dbReference>
<name>A0AA96V2K3_9EURY</name>
<protein>
    <submittedName>
        <fullName evidence="1">Uncharacterized protein</fullName>
    </submittedName>
</protein>
<evidence type="ECO:0000313" key="2">
    <source>
        <dbReference type="Proteomes" id="UP001302978"/>
    </source>
</evidence>
<proteinExistence type="predicted"/>
<keyword evidence="2" id="KW-1185">Reference proteome</keyword>
<gene>
    <name evidence="1" type="ORF">MmiHf6_15250</name>
</gene>
<reference evidence="1 2" key="1">
    <citation type="submission" date="2023-07" db="EMBL/GenBank/DDBJ databases">
        <title>Closed genoem sequence of Methanomicrococcus sp. Hf6.</title>
        <authorList>
            <person name="Poehlein A."/>
            <person name="Protasov E."/>
            <person name="Platt K."/>
            <person name="Reeh H."/>
            <person name="Daniel R."/>
            <person name="Brune A."/>
        </authorList>
    </citation>
    <scope>NUCLEOTIDE SEQUENCE [LARGE SCALE GENOMIC DNA]</scope>
    <source>
        <strain evidence="1 2">Hf6</strain>
    </source>
</reference>
<dbReference type="KEGG" id="mehf:MmiHf6_15250"/>
<accession>A0AA96V2K3</accession>
<evidence type="ECO:0000313" key="1">
    <source>
        <dbReference type="EMBL" id="WNY24195.1"/>
    </source>
</evidence>
<dbReference type="AlphaFoldDB" id="A0AA96V2K3"/>
<dbReference type="EMBL" id="CP131059">
    <property type="protein sequence ID" value="WNY24195.1"/>
    <property type="molecule type" value="Genomic_DNA"/>
</dbReference>